<reference evidence="2 3" key="1">
    <citation type="submission" date="2016-04" db="EMBL/GenBank/DDBJ databases">
        <authorList>
            <consortium name="Pathogen Informatics"/>
        </authorList>
    </citation>
    <scope>NUCLEOTIDE SEQUENCE [LARGE SCALE GENOMIC DNA]</scope>
    <source>
        <strain evidence="2 3">H044680328</strain>
    </source>
</reference>
<dbReference type="SUPFAM" id="SSF54427">
    <property type="entry name" value="NTF2-like"/>
    <property type="match status" value="1"/>
</dbReference>
<dbReference type="Proteomes" id="UP000076825">
    <property type="component" value="Chromosome 1"/>
</dbReference>
<dbReference type="EMBL" id="LT546645">
    <property type="protein sequence ID" value="SAI71040.1"/>
    <property type="molecule type" value="Genomic_DNA"/>
</dbReference>
<evidence type="ECO:0000313" key="2">
    <source>
        <dbReference type="EMBL" id="SAI71040.1"/>
    </source>
</evidence>
<evidence type="ECO:0000313" key="3">
    <source>
        <dbReference type="Proteomes" id="UP000076825"/>
    </source>
</evidence>
<evidence type="ECO:0000256" key="1">
    <source>
        <dbReference type="SAM" id="SignalP"/>
    </source>
</evidence>
<accession>A0A157SKN9</accession>
<name>A0A157SKN9_9BORD</name>
<dbReference type="Gene3D" id="3.10.450.50">
    <property type="match status" value="1"/>
</dbReference>
<dbReference type="eggNOG" id="ENOG5032TQI">
    <property type="taxonomic scope" value="Bacteria"/>
</dbReference>
<keyword evidence="3" id="KW-1185">Reference proteome</keyword>
<keyword evidence="1" id="KW-0732">Signal</keyword>
<gene>
    <name evidence="2" type="ORF">SAMEA3906487_02593</name>
</gene>
<evidence type="ECO:0008006" key="4">
    <source>
        <dbReference type="Google" id="ProtNLM"/>
    </source>
</evidence>
<protein>
    <recommendedName>
        <fullName evidence="4">SnoaL-like domain</fullName>
    </recommendedName>
</protein>
<proteinExistence type="predicted"/>
<sequence>MRKMLRLTTIALPLALLAAQGHAAALDQAQARLKAIAANDLPAVMAEYGAQPRFEWVGGPLDGSYADAQAINAVWQRFFAAQGPLKVTVGTIDEAANPKGATVSADLLLEGKSALTLRYVLTYRDGKLVNEVWQVAPRAGLTAPR</sequence>
<dbReference type="PATRIC" id="fig|123899.6.peg.2581"/>
<feature type="signal peptide" evidence="1">
    <location>
        <begin position="1"/>
        <end position="23"/>
    </location>
</feature>
<feature type="chain" id="PRO_5009816821" description="SnoaL-like domain" evidence="1">
    <location>
        <begin position="24"/>
        <end position="145"/>
    </location>
</feature>
<dbReference type="InterPro" id="IPR032710">
    <property type="entry name" value="NTF2-like_dom_sf"/>
</dbReference>
<dbReference type="KEGG" id="btrm:SAMEA390648702593"/>
<dbReference type="AlphaFoldDB" id="A0A157SKN9"/>
<dbReference type="STRING" id="123899.SAMEA3906487_02593"/>
<dbReference type="RefSeq" id="WP_052125628.1">
    <property type="nucleotide sequence ID" value="NZ_JBJCJJ010000007.1"/>
</dbReference>
<organism evidence="2 3">
    <name type="scientific">Bordetella trematum</name>
    <dbReference type="NCBI Taxonomy" id="123899"/>
    <lineage>
        <taxon>Bacteria</taxon>
        <taxon>Pseudomonadati</taxon>
        <taxon>Pseudomonadota</taxon>
        <taxon>Betaproteobacteria</taxon>
        <taxon>Burkholderiales</taxon>
        <taxon>Alcaligenaceae</taxon>
        <taxon>Bordetella</taxon>
    </lineage>
</organism>